<accession>A0ABQ1SDP5</accession>
<dbReference type="EMBL" id="BMGM01000004">
    <property type="protein sequence ID" value="GGE31538.1"/>
    <property type="molecule type" value="Genomic_DNA"/>
</dbReference>
<evidence type="ECO:0000313" key="1">
    <source>
        <dbReference type="EMBL" id="GGE31538.1"/>
    </source>
</evidence>
<dbReference type="RefSeq" id="WP_188457996.1">
    <property type="nucleotide sequence ID" value="NZ_BMGM01000004.1"/>
</dbReference>
<protein>
    <submittedName>
        <fullName evidence="1">Uncharacterized protein</fullName>
    </submittedName>
</protein>
<name>A0ABQ1SDP5_9FLAO</name>
<comment type="caution">
    <text evidence="1">The sequence shown here is derived from an EMBL/GenBank/DDBJ whole genome shotgun (WGS) entry which is preliminary data.</text>
</comment>
<keyword evidence="2" id="KW-1185">Reference proteome</keyword>
<proteinExistence type="predicted"/>
<sequence length="122" mass="14563">MKQLRECPFSGELFKPKRSNQKFASSKNRIAYYNQQYRQKRLPLERINQKLFYNYSILEIALDSKQKVLVSKDFLIGRGYNFDLLTHLIELGNYPCFGLYNIRITRLDNNQFQIQKDADTDI</sequence>
<dbReference type="Proteomes" id="UP000599179">
    <property type="component" value="Unassembled WGS sequence"/>
</dbReference>
<evidence type="ECO:0000313" key="2">
    <source>
        <dbReference type="Proteomes" id="UP000599179"/>
    </source>
</evidence>
<organism evidence="1 2">
    <name type="scientific">Psychroflexus planctonicus</name>
    <dbReference type="NCBI Taxonomy" id="1526575"/>
    <lineage>
        <taxon>Bacteria</taxon>
        <taxon>Pseudomonadati</taxon>
        <taxon>Bacteroidota</taxon>
        <taxon>Flavobacteriia</taxon>
        <taxon>Flavobacteriales</taxon>
        <taxon>Flavobacteriaceae</taxon>
        <taxon>Psychroflexus</taxon>
    </lineage>
</organism>
<gene>
    <name evidence="1" type="ORF">GCM10010832_09890</name>
</gene>
<reference evidence="2" key="1">
    <citation type="journal article" date="2019" name="Int. J. Syst. Evol. Microbiol.">
        <title>The Global Catalogue of Microorganisms (GCM) 10K type strain sequencing project: providing services to taxonomists for standard genome sequencing and annotation.</title>
        <authorList>
            <consortium name="The Broad Institute Genomics Platform"/>
            <consortium name="The Broad Institute Genome Sequencing Center for Infectious Disease"/>
            <person name="Wu L."/>
            <person name="Ma J."/>
        </authorList>
    </citation>
    <scope>NUCLEOTIDE SEQUENCE [LARGE SCALE GENOMIC DNA]</scope>
    <source>
        <strain evidence="2">CGMCC 1.12931</strain>
    </source>
</reference>